<dbReference type="PANTHER" id="PTHR35005">
    <property type="entry name" value="3-DEHYDRO-SCYLLO-INOSOSE HYDROLASE"/>
    <property type="match status" value="1"/>
</dbReference>
<dbReference type="InterPro" id="IPR003785">
    <property type="entry name" value="Creatininase/forma_Hydrolase"/>
</dbReference>
<protein>
    <submittedName>
        <fullName evidence="6">Creatininase</fullName>
    </submittedName>
</protein>
<dbReference type="AlphaFoldDB" id="A0A3F2ZTV4"/>
<keyword evidence="3" id="KW-0378">Hydrolase</keyword>
<evidence type="ECO:0000256" key="2">
    <source>
        <dbReference type="ARBA" id="ARBA00022723"/>
    </source>
</evidence>
<evidence type="ECO:0000256" key="1">
    <source>
        <dbReference type="ARBA" id="ARBA00001947"/>
    </source>
</evidence>
<dbReference type="InterPro" id="IPR024087">
    <property type="entry name" value="Creatininase-like_sf"/>
</dbReference>
<dbReference type="EMBL" id="CP001081">
    <property type="protein sequence ID" value="ACQ51275.1"/>
    <property type="molecule type" value="Genomic_DNA"/>
</dbReference>
<sequence length="248" mass="28079">MKRECINYLDQTSPVVMELLNNNSLVLPVGTIEQHGPHLPLSVDIDITVDICKKLCCRKNWVMGPQIMYAARSLPQSGGGSDFPGTISINGKVLIDYFVDIISSFCQMGLKNLYIINGHYENEAFIFEAIEICRQRNLLKGMSIVALSWWSAIDDEFIKKKFNNNFVGWHAEHAGFVETSLMLYLRPEKVRFINEECSNIPMAGIYYYSDEKKDENANGTLSSSKGATSKAGEEFFDHICKRLEMILV</sequence>
<comment type="cofactor">
    <cofactor evidence="1">
        <name>Zn(2+)</name>
        <dbReference type="ChEBI" id="CHEBI:29105"/>
    </cofactor>
</comment>
<proteinExistence type="inferred from homology"/>
<evidence type="ECO:0000256" key="4">
    <source>
        <dbReference type="ARBA" id="ARBA00022833"/>
    </source>
</evidence>
<comment type="similarity">
    <text evidence="5">Belongs to the creatininase superfamily.</text>
</comment>
<evidence type="ECO:0000256" key="3">
    <source>
        <dbReference type="ARBA" id="ARBA00022801"/>
    </source>
</evidence>
<dbReference type="SUPFAM" id="SSF102215">
    <property type="entry name" value="Creatininase"/>
    <property type="match status" value="1"/>
</dbReference>
<evidence type="ECO:0000313" key="6">
    <source>
        <dbReference type="EMBL" id="ACQ51275.1"/>
    </source>
</evidence>
<keyword evidence="4" id="KW-0862">Zinc</keyword>
<dbReference type="KEGG" id="cbi:CLJ_0028"/>
<reference evidence="6 7" key="1">
    <citation type="journal article" date="2007" name="PLoS ONE">
        <title>Analysis of the neurotoxin complex genes in Clostridium botulinum A1-A4 and B1 strains: BoNT/A3, /Ba4 and /B1 clusters are located within plasmids.</title>
        <authorList>
            <person name="Smith T.J."/>
            <person name="Hill K.K."/>
            <person name="Foley B.T."/>
            <person name="Detter J.C."/>
            <person name="Munk A.C."/>
            <person name="Bruce D.C."/>
            <person name="Doggett N.A."/>
            <person name="Smith L.A."/>
            <person name="Marks J.D."/>
            <person name="Xie G."/>
            <person name="Brettin T.S."/>
        </authorList>
    </citation>
    <scope>NUCLEOTIDE SEQUENCE [LARGE SCALE GENOMIC DNA]</scope>
    <source>
        <strain evidence="7">657 / Type Ba4</strain>
    </source>
</reference>
<evidence type="ECO:0000256" key="5">
    <source>
        <dbReference type="ARBA" id="ARBA00024029"/>
    </source>
</evidence>
<keyword evidence="6" id="KW-0614">Plasmid</keyword>
<dbReference type="Proteomes" id="UP000002333">
    <property type="component" value="Plasmid pCLJ"/>
</dbReference>
<dbReference type="GO" id="GO:0046872">
    <property type="term" value="F:metal ion binding"/>
    <property type="evidence" value="ECO:0007669"/>
    <property type="project" value="UniProtKB-KW"/>
</dbReference>
<keyword evidence="2" id="KW-0479">Metal-binding</keyword>
<organism evidence="6 7">
    <name type="scientific">Clostridium botulinum (strain 657 / Type Ba4)</name>
    <dbReference type="NCBI Taxonomy" id="515621"/>
    <lineage>
        <taxon>Bacteria</taxon>
        <taxon>Bacillati</taxon>
        <taxon>Bacillota</taxon>
        <taxon>Clostridia</taxon>
        <taxon>Eubacteriales</taxon>
        <taxon>Clostridiaceae</taxon>
        <taxon>Clostridium</taxon>
    </lineage>
</organism>
<evidence type="ECO:0000313" key="7">
    <source>
        <dbReference type="Proteomes" id="UP000002333"/>
    </source>
</evidence>
<dbReference type="Pfam" id="PF02633">
    <property type="entry name" value="Creatininase"/>
    <property type="match status" value="1"/>
</dbReference>
<reference evidence="7" key="2">
    <citation type="submission" date="2008-05" db="EMBL/GenBank/DDBJ databases">
        <title>Genome sequence of Clostridium botulinum Ba4 strain 657 plasmid pCLJ.</title>
        <authorList>
            <person name="Shrivastava S."/>
            <person name="Brown J.L."/>
            <person name="Bruce D."/>
            <person name="Detter C."/>
            <person name="Munk C."/>
            <person name="Smith L.A."/>
            <person name="Smith T.J."/>
            <person name="Sutton G."/>
            <person name="Brettin T.S."/>
        </authorList>
    </citation>
    <scope>NUCLEOTIDE SEQUENCE [LARGE SCALE GENOMIC DNA]</scope>
    <source>
        <strain evidence="7">657 / Type Ba4</strain>
        <plasmid evidence="7">pCLJ</plasmid>
    </source>
</reference>
<name>A0A3F2ZTV4_CLOB6</name>
<dbReference type="Gene3D" id="3.40.50.10310">
    <property type="entry name" value="Creatininase"/>
    <property type="match status" value="1"/>
</dbReference>
<accession>A0A3F2ZTV4</accession>
<dbReference type="GO" id="GO:0009231">
    <property type="term" value="P:riboflavin biosynthetic process"/>
    <property type="evidence" value="ECO:0007669"/>
    <property type="project" value="TreeGrafter"/>
</dbReference>
<geneLocation type="plasmid" evidence="6 7">
    <name>pCLJ</name>
</geneLocation>
<gene>
    <name evidence="6" type="ordered locus">CLJ_0028</name>
</gene>
<dbReference type="GO" id="GO:0016811">
    <property type="term" value="F:hydrolase activity, acting on carbon-nitrogen (but not peptide) bonds, in linear amides"/>
    <property type="evidence" value="ECO:0007669"/>
    <property type="project" value="TreeGrafter"/>
</dbReference>
<dbReference type="RefSeq" id="WP_003362738.1">
    <property type="nucleotide sequence ID" value="NC_012654.1"/>
</dbReference>
<dbReference type="PANTHER" id="PTHR35005:SF1">
    <property type="entry name" value="2-AMINO-5-FORMYLAMINO-6-RIBOSYLAMINOPYRIMIDIN-4(3H)-ONE 5'-MONOPHOSPHATE DEFORMYLASE"/>
    <property type="match status" value="1"/>
</dbReference>